<dbReference type="GO" id="GO:0006281">
    <property type="term" value="P:DNA repair"/>
    <property type="evidence" value="ECO:0007669"/>
    <property type="project" value="UniProtKB-KW"/>
</dbReference>
<evidence type="ECO:0000256" key="1">
    <source>
        <dbReference type="ARBA" id="ARBA00004123"/>
    </source>
</evidence>
<evidence type="ECO:0000256" key="6">
    <source>
        <dbReference type="ARBA" id="ARBA00023204"/>
    </source>
</evidence>
<dbReference type="SUPFAM" id="SSF52540">
    <property type="entry name" value="P-loop containing nucleoside triphosphate hydrolases"/>
    <property type="match status" value="2"/>
</dbReference>
<dbReference type="OMA" id="TRITIYC"/>
<dbReference type="InterPro" id="IPR001005">
    <property type="entry name" value="SANT/Myb"/>
</dbReference>
<keyword evidence="4" id="KW-0227">DNA damage</keyword>
<dbReference type="InterPro" id="IPR001650">
    <property type="entry name" value="Helicase_C-like"/>
</dbReference>
<evidence type="ECO:0000256" key="8">
    <source>
        <dbReference type="SAM" id="MobiDB-lite"/>
    </source>
</evidence>
<dbReference type="InterPro" id="IPR009057">
    <property type="entry name" value="Homeodomain-like_sf"/>
</dbReference>
<dbReference type="InterPro" id="IPR014001">
    <property type="entry name" value="Helicase_ATP-bd"/>
</dbReference>
<dbReference type="GO" id="GO:0005634">
    <property type="term" value="C:nucleus"/>
    <property type="evidence" value="ECO:0007669"/>
    <property type="project" value="UniProtKB-SubCell"/>
</dbReference>
<feature type="domain" description="Helicase C-terminal" evidence="10">
    <location>
        <begin position="338"/>
        <end position="489"/>
    </location>
</feature>
<dbReference type="InterPro" id="IPR027417">
    <property type="entry name" value="P-loop_NTPase"/>
</dbReference>
<feature type="compositionally biased region" description="Polar residues" evidence="8">
    <location>
        <begin position="1"/>
        <end position="11"/>
    </location>
</feature>
<dbReference type="PANTHER" id="PTHR45623">
    <property type="entry name" value="CHROMODOMAIN-HELICASE-DNA-BINDING PROTEIN 3-RELATED-RELATED"/>
    <property type="match status" value="1"/>
</dbReference>
<reference evidence="12" key="1">
    <citation type="submission" date="2018-04" db="EMBL/GenBank/DDBJ databases">
        <authorList>
            <person name="Go L.Y."/>
            <person name="Mitchell J.A."/>
        </authorList>
    </citation>
    <scope>NUCLEOTIDE SEQUENCE</scope>
    <source>
        <tissue evidence="12">Whole organism</tissue>
    </source>
</reference>
<dbReference type="SUPFAM" id="SSF101224">
    <property type="entry name" value="HAND domain of the nucleosome remodeling ATPase ISWI"/>
    <property type="match status" value="1"/>
</dbReference>
<comment type="similarity">
    <text evidence="2">Belongs to the SNF2/RAD54 helicase family. ISWI subfamily.</text>
</comment>
<comment type="subcellular location">
    <subcellularLocation>
        <location evidence="1">Nucleus</location>
    </subcellularLocation>
</comment>
<dbReference type="Gene3D" id="1.10.10.60">
    <property type="entry name" value="Homeodomain-like"/>
    <property type="match status" value="1"/>
</dbReference>
<dbReference type="SMART" id="SM00490">
    <property type="entry name" value="HELICc"/>
    <property type="match status" value="1"/>
</dbReference>
<keyword evidence="6" id="KW-0234">DNA repair</keyword>
<accession>A0A336M4A8</accession>
<dbReference type="GO" id="GO:0140658">
    <property type="term" value="F:ATP-dependent chromatin remodeler activity"/>
    <property type="evidence" value="ECO:0007669"/>
    <property type="project" value="TreeGrafter"/>
</dbReference>
<reference evidence="13" key="2">
    <citation type="submission" date="2018-07" db="EMBL/GenBank/DDBJ databases">
        <authorList>
            <person name="Quirk P.G."/>
            <person name="Krulwich T.A."/>
        </authorList>
    </citation>
    <scope>NUCLEOTIDE SEQUENCE</scope>
</reference>
<feature type="region of interest" description="Disordered" evidence="8">
    <location>
        <begin position="73"/>
        <end position="99"/>
    </location>
</feature>
<evidence type="ECO:0000313" key="13">
    <source>
        <dbReference type="EMBL" id="SSX25104.1"/>
    </source>
</evidence>
<dbReference type="InterPro" id="IPR015194">
    <property type="entry name" value="ISWI_HAND-dom"/>
</dbReference>
<evidence type="ECO:0000259" key="9">
    <source>
        <dbReference type="PROSITE" id="PS51192"/>
    </source>
</evidence>
<dbReference type="PROSITE" id="PS51293">
    <property type="entry name" value="SANT"/>
    <property type="match status" value="1"/>
</dbReference>
<dbReference type="GO" id="GO:0003677">
    <property type="term" value="F:DNA binding"/>
    <property type="evidence" value="ECO:0007669"/>
    <property type="project" value="InterPro"/>
</dbReference>
<dbReference type="PROSITE" id="PS51194">
    <property type="entry name" value="HELICASE_CTER"/>
    <property type="match status" value="1"/>
</dbReference>
<dbReference type="FunFam" id="3.40.50.300:FF:000082">
    <property type="entry name" value="ISWI chromatin remodeling complex ATPase ISW1"/>
    <property type="match status" value="1"/>
</dbReference>
<dbReference type="GO" id="GO:0016887">
    <property type="term" value="F:ATP hydrolysis activity"/>
    <property type="evidence" value="ECO:0007669"/>
    <property type="project" value="TreeGrafter"/>
</dbReference>
<dbReference type="InterPro" id="IPR017884">
    <property type="entry name" value="SANT_dom"/>
</dbReference>
<dbReference type="EMBL" id="UFQT01000542">
    <property type="protein sequence ID" value="SSX25104.1"/>
    <property type="molecule type" value="Genomic_DNA"/>
</dbReference>
<dbReference type="Pfam" id="PF09110">
    <property type="entry name" value="HAND"/>
    <property type="match status" value="1"/>
</dbReference>
<dbReference type="InterPro" id="IPR000330">
    <property type="entry name" value="SNF2_N"/>
</dbReference>
<dbReference type="GO" id="GO:0031491">
    <property type="term" value="F:nucleosome binding"/>
    <property type="evidence" value="ECO:0007669"/>
    <property type="project" value="InterPro"/>
</dbReference>
<feature type="domain" description="SANT" evidence="11">
    <location>
        <begin position="677"/>
        <end position="729"/>
    </location>
</feature>
<dbReference type="GO" id="GO:0042393">
    <property type="term" value="F:histone binding"/>
    <property type="evidence" value="ECO:0007669"/>
    <property type="project" value="TreeGrafter"/>
</dbReference>
<evidence type="ECO:0000256" key="4">
    <source>
        <dbReference type="ARBA" id="ARBA00022763"/>
    </source>
</evidence>
<dbReference type="GO" id="GO:0034728">
    <property type="term" value="P:nucleosome organization"/>
    <property type="evidence" value="ECO:0007669"/>
    <property type="project" value="TreeGrafter"/>
</dbReference>
<dbReference type="Pfam" id="PF00176">
    <property type="entry name" value="SNF2-rel_dom"/>
    <property type="match status" value="2"/>
</dbReference>
<dbReference type="CDD" id="cd18793">
    <property type="entry name" value="SF2_C_SNF"/>
    <property type="match status" value="1"/>
</dbReference>
<dbReference type="InterPro" id="IPR020838">
    <property type="entry name" value="DBINO"/>
</dbReference>
<dbReference type="Gene3D" id="3.40.50.300">
    <property type="entry name" value="P-loop containing nucleotide triphosphate hydrolases"/>
    <property type="match status" value="1"/>
</dbReference>
<protein>
    <recommendedName>
        <fullName evidence="3">Chromatin-remodeling ATPase INO80</fullName>
    </recommendedName>
</protein>
<dbReference type="GO" id="GO:0000785">
    <property type="term" value="C:chromatin"/>
    <property type="evidence" value="ECO:0007669"/>
    <property type="project" value="TreeGrafter"/>
</dbReference>
<dbReference type="Gene3D" id="1.10.1040.30">
    <property type="entry name" value="ISWI, HAND domain"/>
    <property type="match status" value="1"/>
</dbReference>
<evidence type="ECO:0000313" key="12">
    <source>
        <dbReference type="EMBL" id="SSX04741.1"/>
    </source>
</evidence>
<proteinExistence type="inferred from homology"/>
<dbReference type="AlphaFoldDB" id="A0A336M4A8"/>
<feature type="compositionally biased region" description="Basic residues" evidence="8">
    <location>
        <begin position="88"/>
        <end position="98"/>
    </location>
</feature>
<dbReference type="CDD" id="cd00167">
    <property type="entry name" value="SANT"/>
    <property type="match status" value="1"/>
</dbReference>
<evidence type="ECO:0000256" key="3">
    <source>
        <dbReference type="ARBA" id="ARBA00019805"/>
    </source>
</evidence>
<organism evidence="13">
    <name type="scientific">Culicoides sonorensis</name>
    <name type="common">Biting midge</name>
    <dbReference type="NCBI Taxonomy" id="179676"/>
    <lineage>
        <taxon>Eukaryota</taxon>
        <taxon>Metazoa</taxon>
        <taxon>Ecdysozoa</taxon>
        <taxon>Arthropoda</taxon>
        <taxon>Hexapoda</taxon>
        <taxon>Insecta</taxon>
        <taxon>Pterygota</taxon>
        <taxon>Neoptera</taxon>
        <taxon>Endopterygota</taxon>
        <taxon>Diptera</taxon>
        <taxon>Nematocera</taxon>
        <taxon>Chironomoidea</taxon>
        <taxon>Ceratopogonidae</taxon>
        <taxon>Ceratopogoninae</taxon>
        <taxon>Culicoides</taxon>
        <taxon>Monoculicoides</taxon>
    </lineage>
</organism>
<dbReference type="Pfam" id="PF00271">
    <property type="entry name" value="Helicase_C"/>
    <property type="match status" value="1"/>
</dbReference>
<gene>
    <name evidence="13" type="primary">CSON011938</name>
</gene>
<evidence type="ECO:0000256" key="5">
    <source>
        <dbReference type="ARBA" id="ARBA00022801"/>
    </source>
</evidence>
<dbReference type="VEuPathDB" id="VectorBase:CSON011938"/>
<dbReference type="InterPro" id="IPR036306">
    <property type="entry name" value="ISWI_HAND-dom_sf"/>
</dbReference>
<evidence type="ECO:0000256" key="2">
    <source>
        <dbReference type="ARBA" id="ARBA00009687"/>
    </source>
</evidence>
<evidence type="ECO:0000259" key="10">
    <source>
        <dbReference type="PROSITE" id="PS51194"/>
    </source>
</evidence>
<dbReference type="Pfam" id="PF13892">
    <property type="entry name" value="DBINO"/>
    <property type="match status" value="1"/>
</dbReference>
<feature type="domain" description="Helicase ATP-binding" evidence="9">
    <location>
        <begin position="127"/>
        <end position="323"/>
    </location>
</feature>
<feature type="region of interest" description="Disordered" evidence="8">
    <location>
        <begin position="1"/>
        <end position="29"/>
    </location>
</feature>
<dbReference type="SMART" id="SM00487">
    <property type="entry name" value="DEXDc"/>
    <property type="match status" value="1"/>
</dbReference>
<dbReference type="Gene3D" id="3.40.50.10810">
    <property type="entry name" value="Tandem AAA-ATPase domain"/>
    <property type="match status" value="1"/>
</dbReference>
<sequence>MSNENSSTISMDTDENSDPNIVPMLNKKEQKEADKIEFITKEEEARQKRLDYLLEQTEVYSHFVATHINPQLTETANAGPSAEPPAKTKTKKGGKAPKKPVIFESTPSYIKFGEMRDYQLRGLNWMISLYQNGLNGILADEMGLGKTLQTISMLGYLKNVRKSNGHSIVIAPKSTIQNWMNELKRWCPSLRAVCVIGHKDERKAHIRKNVLPGKWDVLWFSTDKCLGDKTLVERLHVVMKPFLLRRLKSDVEKQLLPKKEVKLYVGMSKLQHDYYKKVLLKDIDVLNNSGQFSKKRMGMILTALRQSCDHPYLFDGAEPGPPYTTDQHLVNNSGKMIVLDKLLPKLKEQGSRVLIFAQFIGTLNILEDYCMWRNYDYCRLDGSTSDKIRAESIEEFNAPDSKKFIFMISTRAGGLGINLATADVVILYGSDWNPQVDIQAIDRAHRIGQKKQVRVFRFITENTIEERIAEIADIKLRLDNIVIQEGRIVENQKKPSGKELLRIIRLAAQNLQVSEITDEDIDVLLERCEQKTEELTKKYDKMGESALRKFAIDNDVEQFSLFNFEGEDYRAKRKELEKENEDIDLPRRKRFKVSVQQPPPVPPNQLTLQEFRFYPKGLKEIFDKETYYFRKQLGYEAQLSQYLDDPEEERLAEQEKIDNATPLTEAEMIEKDYLFSQGFNNWTKTDFKQFLKGLKTYLKDDYAKLSKLIQTKTETEVETYSKVFWMRYNEIEHFEQRSFNRIINEIYQSQKKLQVAKTEKESTPKQMNNLMSELEYFRTRITIYCNNSNKNLRIKDLENQSKTDI</sequence>
<dbReference type="InterPro" id="IPR038718">
    <property type="entry name" value="SNF2-like_sf"/>
</dbReference>
<keyword evidence="7" id="KW-0539">Nucleus</keyword>
<dbReference type="PANTHER" id="PTHR45623:SF49">
    <property type="entry name" value="SWI_SNF-RELATED MATRIX-ASSOCIATED ACTIN-DEPENDENT REGULATOR OF CHROMATIN SUBFAMILY A MEMBER 5"/>
    <property type="match status" value="1"/>
</dbReference>
<dbReference type="PROSITE" id="PS51192">
    <property type="entry name" value="HELICASE_ATP_BIND_1"/>
    <property type="match status" value="1"/>
</dbReference>
<evidence type="ECO:0000256" key="7">
    <source>
        <dbReference type="ARBA" id="ARBA00023242"/>
    </source>
</evidence>
<dbReference type="EMBL" id="UFQS01000542">
    <property type="protein sequence ID" value="SSX04741.1"/>
    <property type="molecule type" value="Genomic_DNA"/>
</dbReference>
<evidence type="ECO:0000259" key="11">
    <source>
        <dbReference type="PROSITE" id="PS51293"/>
    </source>
</evidence>
<name>A0A336M4A8_CULSO</name>
<keyword evidence="5" id="KW-0378">Hydrolase</keyword>
<dbReference type="SUPFAM" id="SSF46689">
    <property type="entry name" value="Homeodomain-like"/>
    <property type="match status" value="1"/>
</dbReference>
<dbReference type="GO" id="GO:0005524">
    <property type="term" value="F:ATP binding"/>
    <property type="evidence" value="ECO:0007669"/>
    <property type="project" value="InterPro"/>
</dbReference>
<dbReference type="InterPro" id="IPR049730">
    <property type="entry name" value="SNF2/RAD54-like_C"/>
</dbReference>